<gene>
    <name evidence="2" type="ORF">CAMP_LOCUS9471</name>
</gene>
<reference evidence="2" key="1">
    <citation type="submission" date="2022-11" db="EMBL/GenBank/DDBJ databases">
        <authorList>
            <person name="Kikuchi T."/>
        </authorList>
    </citation>
    <scope>NUCLEOTIDE SEQUENCE</scope>
    <source>
        <strain evidence="2">PS1010</strain>
    </source>
</reference>
<organism evidence="2 3">
    <name type="scientific">Caenorhabditis angaria</name>
    <dbReference type="NCBI Taxonomy" id="860376"/>
    <lineage>
        <taxon>Eukaryota</taxon>
        <taxon>Metazoa</taxon>
        <taxon>Ecdysozoa</taxon>
        <taxon>Nematoda</taxon>
        <taxon>Chromadorea</taxon>
        <taxon>Rhabditida</taxon>
        <taxon>Rhabditina</taxon>
        <taxon>Rhabditomorpha</taxon>
        <taxon>Rhabditoidea</taxon>
        <taxon>Rhabditidae</taxon>
        <taxon>Peloderinae</taxon>
        <taxon>Caenorhabditis</taxon>
    </lineage>
</organism>
<keyword evidence="1" id="KW-0812">Transmembrane</keyword>
<feature type="transmembrane region" description="Helical" evidence="1">
    <location>
        <begin position="99"/>
        <end position="118"/>
    </location>
</feature>
<evidence type="ECO:0000256" key="1">
    <source>
        <dbReference type="SAM" id="Phobius"/>
    </source>
</evidence>
<proteinExistence type="predicted"/>
<keyword evidence="1" id="KW-0472">Membrane</keyword>
<feature type="transmembrane region" description="Helical" evidence="1">
    <location>
        <begin position="74"/>
        <end position="93"/>
    </location>
</feature>
<name>A0A9P1IJY7_9PELO</name>
<dbReference type="Proteomes" id="UP001152747">
    <property type="component" value="Unassembled WGS sequence"/>
</dbReference>
<protein>
    <submittedName>
        <fullName evidence="2">Uncharacterized protein</fullName>
    </submittedName>
</protein>
<comment type="caution">
    <text evidence="2">The sequence shown here is derived from an EMBL/GenBank/DDBJ whole genome shotgun (WGS) entry which is preliminary data.</text>
</comment>
<sequence length="149" mass="16429">MVVKVGLSKFSKFGIIGLGVLVLLAGIMAVVQCVREDSMIKEATKEDSSVPQGSEKFLKPPPTDIKTNSMLPSVFAPFFIAISCLLFAFLPIYYILFPIAVLCPIGIGLSIWSIIICIQHIKETTKMLELSAVIENFVVIFIDMLKYLV</sequence>
<dbReference type="AlphaFoldDB" id="A0A9P1IJY7"/>
<evidence type="ECO:0000313" key="3">
    <source>
        <dbReference type="Proteomes" id="UP001152747"/>
    </source>
</evidence>
<keyword evidence="3" id="KW-1185">Reference proteome</keyword>
<dbReference type="EMBL" id="CANHGI010000004">
    <property type="protein sequence ID" value="CAI5446834.1"/>
    <property type="molecule type" value="Genomic_DNA"/>
</dbReference>
<feature type="transmembrane region" description="Helical" evidence="1">
    <location>
        <begin position="12"/>
        <end position="31"/>
    </location>
</feature>
<accession>A0A9P1IJY7</accession>
<evidence type="ECO:0000313" key="2">
    <source>
        <dbReference type="EMBL" id="CAI5446834.1"/>
    </source>
</evidence>
<keyword evidence="1" id="KW-1133">Transmembrane helix</keyword>